<dbReference type="InterPro" id="IPR033214">
    <property type="entry name" value="AKIP1"/>
</dbReference>
<accession>A0A7D9EMI1</accession>
<dbReference type="PANTHER" id="PTHR14330">
    <property type="entry name" value="A-KINASE-INTERACTING PROTEIN 1"/>
    <property type="match status" value="1"/>
</dbReference>
<dbReference type="EMBL" id="CACRXK020007694">
    <property type="protein sequence ID" value="CAB4012952.1"/>
    <property type="molecule type" value="Genomic_DNA"/>
</dbReference>
<name>A0A7D9EMI1_PARCT</name>
<sequence length="154" mass="17583">MPDKQGERINCVLCRSGRQSTATLARARKREIEWPITTEKSIHFDQGPQTHTTIDDAFSSVLQYMSVTSRQCRRYFKCSPHRDACDDEHVKRFHQPKYTSVTYGNPLQKSEDVHVELTPGTYAVTAGQWGAPRSHTQVVRLDPGQTVDMTFTCH</sequence>
<dbReference type="OrthoDB" id="5945634at2759"/>
<dbReference type="GO" id="GO:0005654">
    <property type="term" value="C:nucleoplasm"/>
    <property type="evidence" value="ECO:0007669"/>
    <property type="project" value="TreeGrafter"/>
</dbReference>
<dbReference type="Proteomes" id="UP001152795">
    <property type="component" value="Unassembled WGS sequence"/>
</dbReference>
<reference evidence="1" key="1">
    <citation type="submission" date="2020-04" db="EMBL/GenBank/DDBJ databases">
        <authorList>
            <person name="Alioto T."/>
            <person name="Alioto T."/>
            <person name="Gomez Garrido J."/>
        </authorList>
    </citation>
    <scope>NUCLEOTIDE SEQUENCE</scope>
    <source>
        <strain evidence="1">A484AB</strain>
    </source>
</reference>
<keyword evidence="2" id="KW-1185">Reference proteome</keyword>
<dbReference type="AlphaFoldDB" id="A0A7D9EMI1"/>
<gene>
    <name evidence="1" type="ORF">PACLA_8A001031</name>
</gene>
<proteinExistence type="predicted"/>
<dbReference type="PANTHER" id="PTHR14330:SF2">
    <property type="entry name" value="A-KINASE-INTERACTING PROTEIN 1"/>
    <property type="match status" value="1"/>
</dbReference>
<evidence type="ECO:0000313" key="1">
    <source>
        <dbReference type="EMBL" id="CAB4012952.1"/>
    </source>
</evidence>
<evidence type="ECO:0000313" key="2">
    <source>
        <dbReference type="Proteomes" id="UP001152795"/>
    </source>
</evidence>
<comment type="caution">
    <text evidence="1">The sequence shown here is derived from an EMBL/GenBank/DDBJ whole genome shotgun (WGS) entry which is preliminary data.</text>
</comment>
<organism evidence="1 2">
    <name type="scientific">Paramuricea clavata</name>
    <name type="common">Red gorgonian</name>
    <name type="synonym">Violescent sea-whip</name>
    <dbReference type="NCBI Taxonomy" id="317549"/>
    <lineage>
        <taxon>Eukaryota</taxon>
        <taxon>Metazoa</taxon>
        <taxon>Cnidaria</taxon>
        <taxon>Anthozoa</taxon>
        <taxon>Octocorallia</taxon>
        <taxon>Malacalcyonacea</taxon>
        <taxon>Plexauridae</taxon>
        <taxon>Paramuricea</taxon>
    </lineage>
</organism>
<dbReference type="GO" id="GO:1901222">
    <property type="term" value="P:regulation of non-canonical NF-kappaB signal transduction"/>
    <property type="evidence" value="ECO:0007669"/>
    <property type="project" value="InterPro"/>
</dbReference>
<protein>
    <submittedName>
        <fullName evidence="1">Uncharacterized protein</fullName>
    </submittedName>
</protein>